<name>A0A119D0P4_SHEFR</name>
<sequence>MSAYYLKKPNGSYDLVDLNTVTMTNQIVSNTDLTFEVVVRKLMALPYDNSNIADLWDGEFDCNFIPQARKQNFDINVLGNFLLLTQSAYQFLGDKIHPYGEFVKVNADGESLMLFNPQVFANEDPTLCEMNYIDGFEDGLKSLAFLNEDIQNKLLFKSKLQGGYSIYCNEAFKRLFINSELEGLNFDSDLLNPF</sequence>
<proteinExistence type="predicted"/>
<protein>
    <submittedName>
        <fullName evidence="1">Uncharacterized protein</fullName>
    </submittedName>
</protein>
<dbReference type="Proteomes" id="UP000055702">
    <property type="component" value="Unassembled WGS sequence"/>
</dbReference>
<accession>A0A119D0P4</accession>
<reference evidence="1 2" key="1">
    <citation type="submission" date="2016-01" db="EMBL/GenBank/DDBJ databases">
        <title>Draft genome of the antarctic isolate Shewanella frigidimarina Ag06-30.</title>
        <authorList>
            <person name="Parmeciano Di Noto G."/>
            <person name="Vazquez S."/>
            <person name="Mac Cormack W."/>
            <person name="Iriarte A."/>
            <person name="Quiroga C."/>
        </authorList>
    </citation>
    <scope>NUCLEOTIDE SEQUENCE [LARGE SCALE GENOMIC DNA]</scope>
    <source>
        <strain evidence="1 2">Ag06-30</strain>
    </source>
</reference>
<evidence type="ECO:0000313" key="2">
    <source>
        <dbReference type="Proteomes" id="UP000055702"/>
    </source>
</evidence>
<comment type="caution">
    <text evidence="1">The sequence shown here is derived from an EMBL/GenBank/DDBJ whole genome shotgun (WGS) entry which is preliminary data.</text>
</comment>
<dbReference type="AlphaFoldDB" id="A0A119D0P4"/>
<gene>
    <name evidence="1" type="ORF">AWJ07_01175</name>
</gene>
<dbReference type="EMBL" id="LRDC01000001">
    <property type="protein sequence ID" value="KVX03215.1"/>
    <property type="molecule type" value="Genomic_DNA"/>
</dbReference>
<evidence type="ECO:0000313" key="1">
    <source>
        <dbReference type="EMBL" id="KVX03215.1"/>
    </source>
</evidence>
<organism evidence="1">
    <name type="scientific">Shewanella frigidimarina</name>
    <dbReference type="NCBI Taxonomy" id="56812"/>
    <lineage>
        <taxon>Bacteria</taxon>
        <taxon>Pseudomonadati</taxon>
        <taxon>Pseudomonadota</taxon>
        <taxon>Gammaproteobacteria</taxon>
        <taxon>Alteromonadales</taxon>
        <taxon>Shewanellaceae</taxon>
        <taxon>Shewanella</taxon>
    </lineage>
</organism>
<dbReference type="RefSeq" id="WP_059743741.1">
    <property type="nucleotide sequence ID" value="NZ_LRDC01000001.1"/>
</dbReference>